<proteinExistence type="predicted"/>
<dbReference type="InterPro" id="IPR044929">
    <property type="entry name" value="DNA/RNA_non-sp_Endonuclease_sf"/>
</dbReference>
<accession>A0ABQ1XW15</accession>
<evidence type="ECO:0000313" key="1">
    <source>
        <dbReference type="EMBL" id="GGH04690.1"/>
    </source>
</evidence>
<dbReference type="Proteomes" id="UP000648722">
    <property type="component" value="Unassembled WGS sequence"/>
</dbReference>
<organism evidence="1 2">
    <name type="scientific">Glycocaulis albus</name>
    <dbReference type="NCBI Taxonomy" id="1382801"/>
    <lineage>
        <taxon>Bacteria</taxon>
        <taxon>Pseudomonadati</taxon>
        <taxon>Pseudomonadota</taxon>
        <taxon>Alphaproteobacteria</taxon>
        <taxon>Maricaulales</taxon>
        <taxon>Maricaulaceae</taxon>
        <taxon>Glycocaulis</taxon>
    </lineage>
</organism>
<sequence>MRDPRVSGQVGFLFDHENDVPGGCSLEQSRFPTECIVAVEDIKAVTGLTFFTELSRDESQRLRATCTYDTWLSWVSGFRE</sequence>
<dbReference type="EMBL" id="BMFS01000010">
    <property type="protein sequence ID" value="GGH04690.1"/>
    <property type="molecule type" value="Genomic_DNA"/>
</dbReference>
<name>A0ABQ1XW15_9PROT</name>
<evidence type="ECO:0000313" key="2">
    <source>
        <dbReference type="Proteomes" id="UP000648722"/>
    </source>
</evidence>
<protein>
    <submittedName>
        <fullName evidence="1">Uncharacterized protein</fullName>
    </submittedName>
</protein>
<reference evidence="2" key="1">
    <citation type="journal article" date="2019" name="Int. J. Syst. Evol. Microbiol.">
        <title>The Global Catalogue of Microorganisms (GCM) 10K type strain sequencing project: providing services to taxonomists for standard genome sequencing and annotation.</title>
        <authorList>
            <consortium name="The Broad Institute Genomics Platform"/>
            <consortium name="The Broad Institute Genome Sequencing Center for Infectious Disease"/>
            <person name="Wu L."/>
            <person name="Ma J."/>
        </authorList>
    </citation>
    <scope>NUCLEOTIDE SEQUENCE [LARGE SCALE GENOMIC DNA]</scope>
    <source>
        <strain evidence="2">CGMCC 1.12766</strain>
    </source>
</reference>
<comment type="caution">
    <text evidence="1">The sequence shown here is derived from an EMBL/GenBank/DDBJ whole genome shotgun (WGS) entry which is preliminary data.</text>
</comment>
<keyword evidence="2" id="KW-1185">Reference proteome</keyword>
<gene>
    <name evidence="1" type="ORF">GCM10007420_21490</name>
</gene>
<dbReference type="Gene3D" id="3.40.570.10">
    <property type="entry name" value="Extracellular Endonuclease, subunit A"/>
    <property type="match status" value="1"/>
</dbReference>